<evidence type="ECO:0000256" key="1">
    <source>
        <dbReference type="SAM" id="MobiDB-lite"/>
    </source>
</evidence>
<protein>
    <submittedName>
        <fullName evidence="3">Benzoate/H(+) symporter BenE family transporter</fullName>
    </submittedName>
</protein>
<dbReference type="Proteomes" id="UP000313231">
    <property type="component" value="Unassembled WGS sequence"/>
</dbReference>
<feature type="transmembrane region" description="Helical" evidence="2">
    <location>
        <begin position="177"/>
        <end position="197"/>
    </location>
</feature>
<comment type="caution">
    <text evidence="3">The sequence shown here is derived from an EMBL/GenBank/DDBJ whole genome shotgun (WGS) entry which is preliminary data.</text>
</comment>
<feature type="transmembrane region" description="Helical" evidence="2">
    <location>
        <begin position="411"/>
        <end position="440"/>
    </location>
</feature>
<feature type="transmembrane region" description="Helical" evidence="2">
    <location>
        <begin position="263"/>
        <end position="282"/>
    </location>
</feature>
<keyword evidence="4" id="KW-1185">Reference proteome</keyword>
<evidence type="ECO:0000256" key="2">
    <source>
        <dbReference type="SAM" id="Phobius"/>
    </source>
</evidence>
<dbReference type="GO" id="GO:0042925">
    <property type="term" value="F:benzoate transmembrane transporter activity"/>
    <property type="evidence" value="ECO:0007669"/>
    <property type="project" value="InterPro"/>
</dbReference>
<dbReference type="Pfam" id="PF03594">
    <property type="entry name" value="BenE"/>
    <property type="match status" value="1"/>
</dbReference>
<feature type="region of interest" description="Disordered" evidence="1">
    <location>
        <begin position="1"/>
        <end position="35"/>
    </location>
</feature>
<feature type="transmembrane region" description="Helical" evidence="2">
    <location>
        <begin position="353"/>
        <end position="374"/>
    </location>
</feature>
<feature type="transmembrane region" description="Helical" evidence="2">
    <location>
        <begin position="150"/>
        <end position="170"/>
    </location>
</feature>
<sequence>MPASAASVERERPRASRSARIRAPTPAPAPVGSVARAIGPSPPRVFCIRNAAGVPRARGGGVSEEGTHGPVLAGIVTALVGFSSSFVVVLAGLTAVGATADQAASGLATLLVTQSLGMLWLSLRHRIPVTLAWSTPGAALLATSAGVTGGWPAAVGAFVATGVLIVLTALVPRVGDLVAAIPVSLARAMLAGVLLPLCLAPVTALVDSPAAVAPLVVAWLLLLRLAPRWAVPGALVVALGTVVATARIDAAELAPHLAWTTPTWSLSALVGIAVPLYVVTMASQNVPGAAVMSGFGYRVPWRESLAVTGIGTVVGAPTGGHAINLAAISAALSAGPAAGPDPRRRWIAAVSASVAYLVLAVGSTALAALVAAAADGVMQAAAGLALLGTLGAALGDALSDPTEREPAAATLVVAASGISVLGIGAAFWALVAGLLLRWFLRAGRDPALPDREQSGLEAQQ</sequence>
<keyword evidence="2" id="KW-1133">Transmembrane helix</keyword>
<feature type="transmembrane region" description="Helical" evidence="2">
    <location>
        <begin position="71"/>
        <end position="96"/>
    </location>
</feature>
<organism evidence="3 4">
    <name type="scientific">Nocardioides albidus</name>
    <dbReference type="NCBI Taxonomy" id="1517589"/>
    <lineage>
        <taxon>Bacteria</taxon>
        <taxon>Bacillati</taxon>
        <taxon>Actinomycetota</taxon>
        <taxon>Actinomycetes</taxon>
        <taxon>Propionibacteriales</taxon>
        <taxon>Nocardioidaceae</taxon>
        <taxon>Nocardioides</taxon>
    </lineage>
</organism>
<dbReference type="InterPro" id="IPR004711">
    <property type="entry name" value="Benzoate_Transporter"/>
</dbReference>
<evidence type="ECO:0000313" key="4">
    <source>
        <dbReference type="Proteomes" id="UP000313231"/>
    </source>
</evidence>
<reference evidence="3 4" key="1">
    <citation type="journal article" date="2016" name="Int. J. Syst. Evol. Microbiol.">
        <title>Nocardioides albidus sp. nov., an actinobacterium isolated from garden soil.</title>
        <authorList>
            <person name="Singh H."/>
            <person name="Du J."/>
            <person name="Trinh H."/>
            <person name="Won K."/>
            <person name="Yang J.E."/>
            <person name="Yin C."/>
            <person name="Kook M."/>
            <person name="Yi T.H."/>
        </authorList>
    </citation>
    <scope>NUCLEOTIDE SEQUENCE [LARGE SCALE GENOMIC DNA]</scope>
    <source>
        <strain evidence="3 4">CCTCC AB 2015297</strain>
    </source>
</reference>
<dbReference type="PANTHER" id="PTHR30199">
    <property type="entry name" value="MFS FAMILY TRANSPORTER, PREDICTED SUBSTRATE BENZOATE"/>
    <property type="match status" value="1"/>
</dbReference>
<name>A0A5C4VXD2_9ACTN</name>
<accession>A0A5C4VXD2</accession>
<proteinExistence type="predicted"/>
<dbReference type="AlphaFoldDB" id="A0A5C4VXD2"/>
<dbReference type="NCBIfam" id="TIGR00843">
    <property type="entry name" value="benE"/>
    <property type="match status" value="1"/>
</dbReference>
<dbReference type="EMBL" id="VDMP01000023">
    <property type="protein sequence ID" value="TNM40530.1"/>
    <property type="molecule type" value="Genomic_DNA"/>
</dbReference>
<dbReference type="OrthoDB" id="9813854at2"/>
<dbReference type="GO" id="GO:0005886">
    <property type="term" value="C:plasma membrane"/>
    <property type="evidence" value="ECO:0007669"/>
    <property type="project" value="TreeGrafter"/>
</dbReference>
<feature type="transmembrane region" description="Helical" evidence="2">
    <location>
        <begin position="103"/>
        <end position="123"/>
    </location>
</feature>
<dbReference type="PANTHER" id="PTHR30199:SF0">
    <property type="entry name" value="INNER MEMBRANE PROTEIN YDCO"/>
    <property type="match status" value="1"/>
</dbReference>
<feature type="transmembrane region" description="Helical" evidence="2">
    <location>
        <begin position="380"/>
        <end position="399"/>
    </location>
</feature>
<keyword evidence="2" id="KW-0812">Transmembrane</keyword>
<keyword evidence="2" id="KW-0472">Membrane</keyword>
<feature type="transmembrane region" description="Helical" evidence="2">
    <location>
        <begin position="229"/>
        <end position="248"/>
    </location>
</feature>
<evidence type="ECO:0000313" key="3">
    <source>
        <dbReference type="EMBL" id="TNM40530.1"/>
    </source>
</evidence>
<gene>
    <name evidence="3" type="primary">benE</name>
    <name evidence="3" type="ORF">FHP29_10835</name>
</gene>